<proteinExistence type="inferred from homology"/>
<evidence type="ECO:0000313" key="6">
    <source>
        <dbReference type="EMBL" id="PSR72586.1"/>
    </source>
</evidence>
<comment type="cofactor">
    <cofactor evidence="1">
        <name>heme</name>
        <dbReference type="ChEBI" id="CHEBI:30413"/>
    </cofactor>
</comment>
<evidence type="ECO:0000256" key="1">
    <source>
        <dbReference type="ARBA" id="ARBA00001971"/>
    </source>
</evidence>
<evidence type="ECO:0008006" key="8">
    <source>
        <dbReference type="Google" id="ProtNLM"/>
    </source>
</evidence>
<dbReference type="EMBL" id="MLYV02001153">
    <property type="protein sequence ID" value="PSR72586.1"/>
    <property type="molecule type" value="Genomic_DNA"/>
</dbReference>
<dbReference type="Proteomes" id="UP000186601">
    <property type="component" value="Unassembled WGS sequence"/>
</dbReference>
<dbReference type="STRING" id="98765.A0A2R6NJR6"/>
<comment type="caution">
    <text evidence="6">The sequence shown here is derived from an EMBL/GenBank/DDBJ whole genome shotgun (WGS) entry which is preliminary data.</text>
</comment>
<sequence>MQPLREEIDAVIKEDGWTKAAMGKMRKLDSFMRESQRVNGINGVSVMRKALKDLHFSDGTRIPAGTVLVTAANATHLDEENFHNPDIFDPFRFSDMRDEDGESTKHQFVSTSVDYVAFGHGKHAWLVDSSFPSPFLALIFMFNLSPGRFFAANELKAMMAHVIATYDVKFSNEGVRPANKWIATTIAPDPTATVLFRKRRA</sequence>
<reference evidence="6 7" key="1">
    <citation type="submission" date="2018-02" db="EMBL/GenBank/DDBJ databases">
        <title>Genome sequence of the basidiomycete white-rot fungus Phlebia centrifuga.</title>
        <authorList>
            <person name="Granchi Z."/>
            <person name="Peng M."/>
            <person name="de Vries R.P."/>
            <person name="Hilden K."/>
            <person name="Makela M.R."/>
            <person name="Grigoriev I."/>
            <person name="Riley R."/>
        </authorList>
    </citation>
    <scope>NUCLEOTIDE SEQUENCE [LARGE SCALE GENOMIC DNA]</scope>
    <source>
        <strain evidence="6 7">FBCC195</strain>
    </source>
</reference>
<evidence type="ECO:0000256" key="3">
    <source>
        <dbReference type="ARBA" id="ARBA00022723"/>
    </source>
</evidence>
<dbReference type="GO" id="GO:0016705">
    <property type="term" value="F:oxidoreductase activity, acting on paired donors, with incorporation or reduction of molecular oxygen"/>
    <property type="evidence" value="ECO:0007669"/>
    <property type="project" value="InterPro"/>
</dbReference>
<keyword evidence="4" id="KW-0560">Oxidoreductase</keyword>
<keyword evidence="5" id="KW-0408">Iron</keyword>
<accession>A0A2R6NJR6</accession>
<dbReference type="Pfam" id="PF00067">
    <property type="entry name" value="p450"/>
    <property type="match status" value="1"/>
</dbReference>
<gene>
    <name evidence="6" type="ORF">PHLCEN_2v11579</name>
</gene>
<comment type="similarity">
    <text evidence="2">Belongs to the cytochrome P450 family.</text>
</comment>
<dbReference type="CDD" id="cd11041">
    <property type="entry name" value="CYP503A1-like"/>
    <property type="match status" value="1"/>
</dbReference>
<evidence type="ECO:0000256" key="5">
    <source>
        <dbReference type="ARBA" id="ARBA00023004"/>
    </source>
</evidence>
<keyword evidence="3" id="KW-0479">Metal-binding</keyword>
<dbReference type="PANTHER" id="PTHR46206">
    <property type="entry name" value="CYTOCHROME P450"/>
    <property type="match status" value="1"/>
</dbReference>
<dbReference type="Gene3D" id="1.10.630.10">
    <property type="entry name" value="Cytochrome P450"/>
    <property type="match status" value="1"/>
</dbReference>
<evidence type="ECO:0000313" key="7">
    <source>
        <dbReference type="Proteomes" id="UP000186601"/>
    </source>
</evidence>
<dbReference type="InterPro" id="IPR036396">
    <property type="entry name" value="Cyt_P450_sf"/>
</dbReference>
<name>A0A2R6NJR6_9APHY</name>
<dbReference type="GO" id="GO:0020037">
    <property type="term" value="F:heme binding"/>
    <property type="evidence" value="ECO:0007669"/>
    <property type="project" value="InterPro"/>
</dbReference>
<dbReference type="GO" id="GO:0004497">
    <property type="term" value="F:monooxygenase activity"/>
    <property type="evidence" value="ECO:0007669"/>
    <property type="project" value="InterPro"/>
</dbReference>
<evidence type="ECO:0000256" key="2">
    <source>
        <dbReference type="ARBA" id="ARBA00010617"/>
    </source>
</evidence>
<dbReference type="AlphaFoldDB" id="A0A2R6NJR6"/>
<organism evidence="6 7">
    <name type="scientific">Hermanssonia centrifuga</name>
    <dbReference type="NCBI Taxonomy" id="98765"/>
    <lineage>
        <taxon>Eukaryota</taxon>
        <taxon>Fungi</taxon>
        <taxon>Dikarya</taxon>
        <taxon>Basidiomycota</taxon>
        <taxon>Agaricomycotina</taxon>
        <taxon>Agaricomycetes</taxon>
        <taxon>Polyporales</taxon>
        <taxon>Meruliaceae</taxon>
        <taxon>Hermanssonia</taxon>
    </lineage>
</organism>
<dbReference type="SUPFAM" id="SSF48264">
    <property type="entry name" value="Cytochrome P450"/>
    <property type="match status" value="1"/>
</dbReference>
<evidence type="ECO:0000256" key="4">
    <source>
        <dbReference type="ARBA" id="ARBA00023002"/>
    </source>
</evidence>
<dbReference type="InterPro" id="IPR001128">
    <property type="entry name" value="Cyt_P450"/>
</dbReference>
<dbReference type="GO" id="GO:0005506">
    <property type="term" value="F:iron ion binding"/>
    <property type="evidence" value="ECO:0007669"/>
    <property type="project" value="InterPro"/>
</dbReference>
<dbReference type="OrthoDB" id="1844152at2759"/>
<keyword evidence="7" id="KW-1185">Reference proteome</keyword>
<protein>
    <recommendedName>
        <fullName evidence="8">Cytochrome P450</fullName>
    </recommendedName>
</protein>